<dbReference type="RefSeq" id="XP_001879518.1">
    <property type="nucleotide sequence ID" value="XM_001879483.1"/>
</dbReference>
<feature type="binding site" evidence="7">
    <location>
        <begin position="257"/>
        <end position="261"/>
    </location>
    <ligand>
        <name>ATP</name>
        <dbReference type="ChEBI" id="CHEBI:30616"/>
    </ligand>
</feature>
<dbReference type="GO" id="GO:0009134">
    <property type="term" value="P:nucleoside diphosphate catabolic process"/>
    <property type="evidence" value="ECO:0007669"/>
    <property type="project" value="TreeGrafter"/>
</dbReference>
<dbReference type="OrthoDB" id="2959459at2759"/>
<comment type="subcellular location">
    <subcellularLocation>
        <location evidence="1">Golgi apparatus membrane</location>
        <topology evidence="1">Single-pass type II membrane protein</topology>
    </subcellularLocation>
</comment>
<feature type="active site" description="Proton acceptor" evidence="6">
    <location>
        <position position="230"/>
    </location>
</feature>
<reference evidence="8 9" key="1">
    <citation type="journal article" date="2008" name="Nature">
        <title>The genome of Laccaria bicolor provides insights into mycorrhizal symbiosis.</title>
        <authorList>
            <person name="Martin F."/>
            <person name="Aerts A."/>
            <person name="Ahren D."/>
            <person name="Brun A."/>
            <person name="Danchin E.G.J."/>
            <person name="Duchaussoy F."/>
            <person name="Gibon J."/>
            <person name="Kohler A."/>
            <person name="Lindquist E."/>
            <person name="Pereda V."/>
            <person name="Salamov A."/>
            <person name="Shapiro H.J."/>
            <person name="Wuyts J."/>
            <person name="Blaudez D."/>
            <person name="Buee M."/>
            <person name="Brokstein P."/>
            <person name="Canbaeck B."/>
            <person name="Cohen D."/>
            <person name="Courty P.E."/>
            <person name="Coutinho P.M."/>
            <person name="Delaruelle C."/>
            <person name="Detter J.C."/>
            <person name="Deveau A."/>
            <person name="DiFazio S."/>
            <person name="Duplessis S."/>
            <person name="Fraissinet-Tachet L."/>
            <person name="Lucic E."/>
            <person name="Frey-Klett P."/>
            <person name="Fourrey C."/>
            <person name="Feussner I."/>
            <person name="Gay G."/>
            <person name="Grimwood J."/>
            <person name="Hoegger P.J."/>
            <person name="Jain P."/>
            <person name="Kilaru S."/>
            <person name="Labbe J."/>
            <person name="Lin Y.C."/>
            <person name="Legue V."/>
            <person name="Le Tacon F."/>
            <person name="Marmeisse R."/>
            <person name="Melayah D."/>
            <person name="Montanini B."/>
            <person name="Muratet M."/>
            <person name="Nehls U."/>
            <person name="Niculita-Hirzel H."/>
            <person name="Oudot-Le Secq M.P."/>
            <person name="Peter M."/>
            <person name="Quesneville H."/>
            <person name="Rajashekar B."/>
            <person name="Reich M."/>
            <person name="Rouhier N."/>
            <person name="Schmutz J."/>
            <person name="Yin T."/>
            <person name="Chalot M."/>
            <person name="Henrissat B."/>
            <person name="Kuees U."/>
            <person name="Lucas S."/>
            <person name="Van de Peer Y."/>
            <person name="Podila G.K."/>
            <person name="Polle A."/>
            <person name="Pukkila P.J."/>
            <person name="Richardson P.M."/>
            <person name="Rouze P."/>
            <person name="Sanders I.R."/>
            <person name="Stajich J.E."/>
            <person name="Tunlid A."/>
            <person name="Tuskan G."/>
            <person name="Grigoriev I.V."/>
        </authorList>
    </citation>
    <scope>NUCLEOTIDE SEQUENCE [LARGE SCALE GENOMIC DNA]</scope>
    <source>
        <strain evidence="9">S238N-H82 / ATCC MYA-4686</strain>
    </source>
</reference>
<dbReference type="KEGG" id="lbc:LACBIDRAFT_325752"/>
<dbReference type="GO" id="GO:0000139">
    <property type="term" value="C:Golgi membrane"/>
    <property type="evidence" value="ECO:0007669"/>
    <property type="project" value="UniProtKB-SubCell"/>
</dbReference>
<organism evidence="9">
    <name type="scientific">Laccaria bicolor (strain S238N-H82 / ATCC MYA-4686)</name>
    <name type="common">Bicoloured deceiver</name>
    <name type="synonym">Laccaria laccata var. bicolor</name>
    <dbReference type="NCBI Taxonomy" id="486041"/>
    <lineage>
        <taxon>Eukaryota</taxon>
        <taxon>Fungi</taxon>
        <taxon>Dikarya</taxon>
        <taxon>Basidiomycota</taxon>
        <taxon>Agaricomycotina</taxon>
        <taxon>Agaricomycetes</taxon>
        <taxon>Agaricomycetidae</taxon>
        <taxon>Agaricales</taxon>
        <taxon>Agaricineae</taxon>
        <taxon>Hydnangiaceae</taxon>
        <taxon>Laccaria</taxon>
    </lineage>
</organism>
<gene>
    <name evidence="8" type="ORF">LACBIDRAFT_325752</name>
</gene>
<evidence type="ECO:0000256" key="7">
    <source>
        <dbReference type="PIRSR" id="PIRSR600407-2"/>
    </source>
</evidence>
<evidence type="ECO:0000256" key="1">
    <source>
        <dbReference type="ARBA" id="ARBA00004323"/>
    </source>
</evidence>
<dbReference type="Gene3D" id="3.30.420.40">
    <property type="match status" value="1"/>
</dbReference>
<dbReference type="InterPro" id="IPR000407">
    <property type="entry name" value="GDA1_CD39_NTPase"/>
</dbReference>
<dbReference type="PANTHER" id="PTHR11782:SF83">
    <property type="entry name" value="GUANOSINE-DIPHOSPHATASE"/>
    <property type="match status" value="1"/>
</dbReference>
<protein>
    <recommendedName>
        <fullName evidence="5">guanosine-diphosphatase</fullName>
        <ecNumber evidence="5">3.6.1.42</ecNumber>
    </recommendedName>
</protein>
<evidence type="ECO:0000256" key="5">
    <source>
        <dbReference type="ARBA" id="ARBA00038903"/>
    </source>
</evidence>
<sequence length="504" mass="55670">MSGQTPRHAFMVPQAPAEDCRIEVPQDAVDALRNTIPVSRDEAMRSSPDLRYSRPWVNRKIIQDPPATSYVVIVDAGSSGTRPYIYKCREHKAVPGHFESSTDAGTKISLFYNAKVTEVVRDNGTGAAGKENQGIHNCFREGGEDANQRKAAVETYLGGLLTEVKEILEKQGVTGDALKDVSFFFYGTGGVRTLSPTNITDLYEVVKAIILDAGFGDLKNPRLDIDGAMEAKFGWVAANYSQGYPVSDYRVYVEMGGASAQIAIPVPLYQDVALVNEKERAMRSFDQAAAGRCELELLAASAYVEALEPGKQLIHANKRADDINNNQGKHMRIARVEPFGGRNVFLASFPMGVDEGYERYKKALPALINAPDYSNAPTLRDPSRRYGYEKDIDIEFLEERWTKIEGTQYRNGGANDTEAWVTEGVKDAILASRTRNDDDTIAPRELTVPLEIQSFRNLLGLDPVNVRISQSDTSVVTTLYFSYLLTYEYLSTGSISLGHKCGDD</sequence>
<comment type="function">
    <text evidence="4">After transfer of sugars to endogenous macromolecular acceptors, the enzyme converts nucleoside diphosphates to nucleoside monophosphates which in turn exit the Golgi lumen in a coupled antiporter reaction, allowing entry of additional nucleotide sugar from the cytosol.</text>
</comment>
<evidence type="ECO:0000256" key="4">
    <source>
        <dbReference type="ARBA" id="ARBA00037742"/>
    </source>
</evidence>
<evidence type="ECO:0000256" key="3">
    <source>
        <dbReference type="ARBA" id="ARBA00022801"/>
    </source>
</evidence>
<evidence type="ECO:0000256" key="2">
    <source>
        <dbReference type="ARBA" id="ARBA00009283"/>
    </source>
</evidence>
<dbReference type="EC" id="3.6.1.42" evidence="5"/>
<keyword evidence="7" id="KW-0547">Nucleotide-binding</keyword>
<dbReference type="PANTHER" id="PTHR11782">
    <property type="entry name" value="ADENOSINE/GUANOSINE DIPHOSPHATASE"/>
    <property type="match status" value="1"/>
</dbReference>
<name>B0D641_LACBS</name>
<accession>B0D641</accession>
<comment type="similarity">
    <text evidence="2">Belongs to the GDA1/CD39 NTPase family.</text>
</comment>
<dbReference type="Gene3D" id="3.30.420.540">
    <property type="match status" value="1"/>
</dbReference>
<keyword evidence="3" id="KW-0378">Hydrolase</keyword>
<dbReference type="GO" id="GO:0005524">
    <property type="term" value="F:ATP binding"/>
    <property type="evidence" value="ECO:0007669"/>
    <property type="project" value="UniProtKB-KW"/>
</dbReference>
<dbReference type="AlphaFoldDB" id="B0D641"/>
<evidence type="ECO:0000256" key="6">
    <source>
        <dbReference type="PIRSR" id="PIRSR600407-1"/>
    </source>
</evidence>
<dbReference type="GO" id="GO:0004382">
    <property type="term" value="F:GDP phosphatase activity"/>
    <property type="evidence" value="ECO:0007669"/>
    <property type="project" value="UniProtKB-EC"/>
</dbReference>
<evidence type="ECO:0000313" key="9">
    <source>
        <dbReference type="Proteomes" id="UP000001194"/>
    </source>
</evidence>
<dbReference type="GeneID" id="6075113"/>
<proteinExistence type="inferred from homology"/>
<evidence type="ECO:0000313" key="8">
    <source>
        <dbReference type="EMBL" id="EDR10133.1"/>
    </source>
</evidence>
<dbReference type="InParanoid" id="B0D641"/>
<dbReference type="Proteomes" id="UP000001194">
    <property type="component" value="Unassembled WGS sequence"/>
</dbReference>
<keyword evidence="7" id="KW-0067">ATP-binding</keyword>
<dbReference type="EMBL" id="DS547098">
    <property type="protein sequence ID" value="EDR10133.1"/>
    <property type="molecule type" value="Genomic_DNA"/>
</dbReference>
<dbReference type="HOGENOM" id="CLU_540864_0_0_1"/>
<keyword evidence="9" id="KW-1185">Reference proteome</keyword>